<dbReference type="GO" id="GO:0000166">
    <property type="term" value="F:nucleotide binding"/>
    <property type="evidence" value="ECO:0007669"/>
    <property type="project" value="UniProtKB-KW"/>
</dbReference>
<dbReference type="InterPro" id="IPR050816">
    <property type="entry name" value="Flavin-dep_Halogenase_NPB"/>
</dbReference>
<feature type="binding site" evidence="2">
    <location>
        <position position="335"/>
    </location>
    <ligand>
        <name>FAD</name>
        <dbReference type="ChEBI" id="CHEBI:57692"/>
    </ligand>
</feature>
<dbReference type="PANTHER" id="PTHR43747">
    <property type="entry name" value="FAD-BINDING PROTEIN"/>
    <property type="match status" value="1"/>
</dbReference>
<keyword evidence="2" id="KW-0274">FAD</keyword>
<dbReference type="InterPro" id="IPR036188">
    <property type="entry name" value="FAD/NAD-bd_sf"/>
</dbReference>
<dbReference type="PIRSF" id="PIRSF011396">
    <property type="entry name" value="Trp_halogenase"/>
    <property type="match status" value="1"/>
</dbReference>
<accession>A0AA37TSB6</accession>
<gene>
    <name evidence="3" type="ORF">GCM10007894_28400</name>
</gene>
<organism evidence="3 4">
    <name type="scientific">Paraferrimonas haliotis</name>
    <dbReference type="NCBI Taxonomy" id="2013866"/>
    <lineage>
        <taxon>Bacteria</taxon>
        <taxon>Pseudomonadati</taxon>
        <taxon>Pseudomonadota</taxon>
        <taxon>Gammaproteobacteria</taxon>
        <taxon>Alteromonadales</taxon>
        <taxon>Ferrimonadaceae</taxon>
        <taxon>Paraferrimonas</taxon>
    </lineage>
</organism>
<reference evidence="3 4" key="1">
    <citation type="journal article" date="2014" name="Int. J. Syst. Evol. Microbiol.">
        <title>Complete genome sequence of Corynebacterium casei LMG S-19264T (=DSM 44701T), isolated from a smear-ripened cheese.</title>
        <authorList>
            <consortium name="US DOE Joint Genome Institute (JGI-PGF)"/>
            <person name="Walter F."/>
            <person name="Albersmeier A."/>
            <person name="Kalinowski J."/>
            <person name="Ruckert C."/>
        </authorList>
    </citation>
    <scope>NUCLEOTIDE SEQUENCE [LARGE SCALE GENOMIC DNA]</scope>
    <source>
        <strain evidence="3 4">NBRC 112785</strain>
    </source>
</reference>
<sequence>MSTFSIAIIGGGTAGWLVLNHIAHSVWSDKVSLTLIESPDIPSVGVGEGTVPSIRKSLQSFGISETDLIRRCDATFKQSIQFVNWLDANRHGRLNQYHHLFDAPNATWEPLIQHYLAEPELDFAHLVSAQASLCDELKGPKNITMAEYQGASSYAYHLNAAKFAQLLADNVKSKFKIEHVRANVVDASLFANGYIRSLHLDQGIGEQAFDFYVDCSGFESVLISKTLNVPLVDVSDTLLVNKAIVTQVPTSLDSEIPPYTKATAHQAGWIWDIALTERRGVGFVYSDNHLDNEQAAQKLDRYLQGKLADLPHRTIDMKVGFRQQFWKNNCVAMGLAQGFLEPIEATSILLTDMAGEYLAQRLPTATNALPMLQKRFNDTMSYAWERVVEFAKLHYLLSDREDSAFWKDNRAAHSIPDELASRLALWQQYPPSTQDFFSRYEVFNAENYLYVMYGMKFKSKPGSLSIEQRRHLVNIQEQLETYRQQLVKAMPSHRELINKIHQYGLQKQ</sequence>
<dbReference type="RefSeq" id="WP_095499673.1">
    <property type="nucleotide sequence ID" value="NZ_BSPO01000013.1"/>
</dbReference>
<dbReference type="Proteomes" id="UP001157439">
    <property type="component" value="Unassembled WGS sequence"/>
</dbReference>
<dbReference type="EMBL" id="BSPO01000013">
    <property type="protein sequence ID" value="GLS84863.1"/>
    <property type="molecule type" value="Genomic_DNA"/>
</dbReference>
<keyword evidence="4" id="KW-1185">Reference proteome</keyword>
<dbReference type="InterPro" id="IPR006905">
    <property type="entry name" value="Flavin_halogenase"/>
</dbReference>
<dbReference type="InterPro" id="IPR033856">
    <property type="entry name" value="Trp_halogen"/>
</dbReference>
<dbReference type="SUPFAM" id="SSF51905">
    <property type="entry name" value="FAD/NAD(P)-binding domain"/>
    <property type="match status" value="1"/>
</dbReference>
<feature type="active site" evidence="1">
    <location>
        <position position="77"/>
    </location>
</feature>
<feature type="binding site" evidence="2">
    <location>
        <begin position="11"/>
        <end position="14"/>
    </location>
    <ligand>
        <name>FAD</name>
        <dbReference type="ChEBI" id="CHEBI:57692"/>
    </ligand>
</feature>
<protein>
    <submittedName>
        <fullName evidence="3">Tryptophan halogenase</fullName>
    </submittedName>
</protein>
<dbReference type="AlphaFoldDB" id="A0AA37TSB6"/>
<keyword evidence="2" id="KW-0547">Nucleotide-binding</keyword>
<evidence type="ECO:0000256" key="2">
    <source>
        <dbReference type="PIRSR" id="PIRSR011396-2"/>
    </source>
</evidence>
<feature type="binding site" evidence="2">
    <location>
        <position position="348"/>
    </location>
    <ligand>
        <name>FAD</name>
        <dbReference type="ChEBI" id="CHEBI:57692"/>
    </ligand>
</feature>
<feature type="binding site" evidence="2">
    <location>
        <position position="184"/>
    </location>
    <ligand>
        <name>FAD</name>
        <dbReference type="ChEBI" id="CHEBI:57692"/>
    </ligand>
</feature>
<name>A0AA37TSB6_9GAMM</name>
<dbReference type="Gene3D" id="3.50.50.60">
    <property type="entry name" value="FAD/NAD(P)-binding domain"/>
    <property type="match status" value="1"/>
</dbReference>
<evidence type="ECO:0000256" key="1">
    <source>
        <dbReference type="PIRSR" id="PIRSR011396-1"/>
    </source>
</evidence>
<proteinExistence type="predicted"/>
<dbReference type="GO" id="GO:0004497">
    <property type="term" value="F:monooxygenase activity"/>
    <property type="evidence" value="ECO:0007669"/>
    <property type="project" value="InterPro"/>
</dbReference>
<feature type="binding site" evidence="2">
    <location>
        <position position="77"/>
    </location>
    <ligand>
        <name>7-chloro-L-tryptophan</name>
        <dbReference type="ChEBI" id="CHEBI:58713"/>
    </ligand>
</feature>
<dbReference type="Pfam" id="PF04820">
    <property type="entry name" value="Trp_halogenase"/>
    <property type="match status" value="1"/>
</dbReference>
<feature type="binding site" evidence="2">
    <location>
        <position position="344"/>
    </location>
    <ligand>
        <name>L-tryptophan</name>
        <dbReference type="ChEBI" id="CHEBI:57912"/>
    </ligand>
</feature>
<evidence type="ECO:0000313" key="4">
    <source>
        <dbReference type="Proteomes" id="UP001157439"/>
    </source>
</evidence>
<evidence type="ECO:0000313" key="3">
    <source>
        <dbReference type="EMBL" id="GLS84863.1"/>
    </source>
</evidence>
<keyword evidence="2" id="KW-0285">Flavoprotein</keyword>
<comment type="caution">
    <text evidence="3">The sequence shown here is derived from an EMBL/GenBank/DDBJ whole genome shotgun (WGS) entry which is preliminary data.</text>
</comment>
<dbReference type="PANTHER" id="PTHR43747:SF4">
    <property type="entry name" value="FLAVIN-DEPENDENT TRYPTOPHAN HALOGENASE"/>
    <property type="match status" value="1"/>
</dbReference>